<evidence type="ECO:0000256" key="1">
    <source>
        <dbReference type="ARBA" id="ARBA00022448"/>
    </source>
</evidence>
<protein>
    <recommendedName>
        <fullName evidence="6">Probable inorganic carbon transporter subunit DabA</fullName>
    </recommendedName>
</protein>
<dbReference type="InterPro" id="IPR018752">
    <property type="entry name" value="DabA"/>
</dbReference>
<dbReference type="Proteomes" id="UP000198762">
    <property type="component" value="Unassembled WGS sequence"/>
</dbReference>
<name>A0A1I0GDK9_9GAMM</name>
<keyword evidence="1 6" id="KW-0813">Transport</keyword>
<dbReference type="GO" id="GO:0005886">
    <property type="term" value="C:plasma membrane"/>
    <property type="evidence" value="ECO:0007669"/>
    <property type="project" value="UniProtKB-SubCell"/>
</dbReference>
<reference evidence="8" key="1">
    <citation type="submission" date="2016-10" db="EMBL/GenBank/DDBJ databases">
        <authorList>
            <person name="Varghese N."/>
            <person name="Submissions S."/>
        </authorList>
    </citation>
    <scope>NUCLEOTIDE SEQUENCE [LARGE SCALE GENOMIC DNA]</scope>
    <source>
        <strain evidence="8">CGMCC 1.6489</strain>
    </source>
</reference>
<keyword evidence="5 6" id="KW-0472">Membrane</keyword>
<evidence type="ECO:0000313" key="7">
    <source>
        <dbReference type="EMBL" id="SET69103.1"/>
    </source>
</evidence>
<keyword evidence="4 6" id="KW-0862">Zinc</keyword>
<dbReference type="HAMAP" id="MF_01871">
    <property type="entry name" value="DabA"/>
    <property type="match status" value="1"/>
</dbReference>
<dbReference type="EMBL" id="FOHZ01000017">
    <property type="protein sequence ID" value="SET69103.1"/>
    <property type="molecule type" value="Genomic_DNA"/>
</dbReference>
<accession>A0A1I0GDK9</accession>
<comment type="function">
    <text evidence="6">Part of an energy-coupled inorganic carbon pump.</text>
</comment>
<dbReference type="OrthoDB" id="9805101at2"/>
<evidence type="ECO:0000256" key="4">
    <source>
        <dbReference type="ARBA" id="ARBA00022833"/>
    </source>
</evidence>
<evidence type="ECO:0000256" key="2">
    <source>
        <dbReference type="ARBA" id="ARBA00022475"/>
    </source>
</evidence>
<feature type="binding site" evidence="6">
    <location>
        <position position="343"/>
    </location>
    <ligand>
        <name>Zn(2+)</name>
        <dbReference type="ChEBI" id="CHEBI:29105"/>
    </ligand>
</feature>
<dbReference type="AlphaFoldDB" id="A0A1I0GDK9"/>
<feature type="binding site" evidence="6">
    <location>
        <position position="514"/>
    </location>
    <ligand>
        <name>Zn(2+)</name>
        <dbReference type="ChEBI" id="CHEBI:29105"/>
    </ligand>
</feature>
<dbReference type="RefSeq" id="WP_091853720.1">
    <property type="nucleotide sequence ID" value="NZ_FOHZ01000017.1"/>
</dbReference>
<keyword evidence="8" id="KW-1185">Reference proteome</keyword>
<dbReference type="Pfam" id="PF10070">
    <property type="entry name" value="DabA"/>
    <property type="match status" value="1"/>
</dbReference>
<organism evidence="7 8">
    <name type="scientific">Marinobacter segnicrescens</name>
    <dbReference type="NCBI Taxonomy" id="430453"/>
    <lineage>
        <taxon>Bacteria</taxon>
        <taxon>Pseudomonadati</taxon>
        <taxon>Pseudomonadota</taxon>
        <taxon>Gammaproteobacteria</taxon>
        <taxon>Pseudomonadales</taxon>
        <taxon>Marinobacteraceae</taxon>
        <taxon>Marinobacter</taxon>
    </lineage>
</organism>
<comment type="subunit">
    <text evidence="6">Forms a complex with DabB.</text>
</comment>
<comment type="similarity">
    <text evidence="6">Belongs to the inorganic carbon transporter (TC 9.A.2) DabA family.</text>
</comment>
<evidence type="ECO:0000256" key="3">
    <source>
        <dbReference type="ARBA" id="ARBA00022723"/>
    </source>
</evidence>
<comment type="subcellular location">
    <subcellularLocation>
        <location evidence="6">Cell membrane</location>
        <topology evidence="6">Peripheral membrane protein</topology>
    </subcellularLocation>
</comment>
<feature type="binding site" evidence="6">
    <location>
        <position position="341"/>
    </location>
    <ligand>
        <name>Zn(2+)</name>
        <dbReference type="ChEBI" id="CHEBI:29105"/>
    </ligand>
</feature>
<dbReference type="PANTHER" id="PTHR38344:SF1">
    <property type="entry name" value="INORGANIC CARBON TRANSPORTER SUBUNIT DABA-RELATED"/>
    <property type="match status" value="1"/>
</dbReference>
<evidence type="ECO:0000313" key="8">
    <source>
        <dbReference type="Proteomes" id="UP000198762"/>
    </source>
</evidence>
<dbReference type="GO" id="GO:0008270">
    <property type="term" value="F:zinc ion binding"/>
    <property type="evidence" value="ECO:0007669"/>
    <property type="project" value="UniProtKB-UniRule"/>
</dbReference>
<dbReference type="PANTHER" id="PTHR38344">
    <property type="entry name" value="UPF0753 PROTEIN AQ_863"/>
    <property type="match status" value="1"/>
</dbReference>
<keyword evidence="2 6" id="KW-1003">Cell membrane</keyword>
<feature type="binding site" evidence="6">
    <location>
        <position position="529"/>
    </location>
    <ligand>
        <name>Zn(2+)</name>
        <dbReference type="ChEBI" id="CHEBI:29105"/>
    </ligand>
</feature>
<gene>
    <name evidence="6" type="primary">dabA</name>
    <name evidence="7" type="ORF">SAMN04487962_11746</name>
</gene>
<keyword evidence="3 6" id="KW-0479">Metal-binding</keyword>
<dbReference type="STRING" id="430453.SAMN04487962_11746"/>
<evidence type="ECO:0000256" key="5">
    <source>
        <dbReference type="ARBA" id="ARBA00023136"/>
    </source>
</evidence>
<comment type="cofactor">
    <cofactor evidence="6">
        <name>Zn(2+)</name>
        <dbReference type="ChEBI" id="CHEBI:29105"/>
    </cofactor>
</comment>
<evidence type="ECO:0000256" key="6">
    <source>
        <dbReference type="HAMAP-Rule" id="MF_01871"/>
    </source>
</evidence>
<sequence>MSNMNAMLKSPLVQQDNWQGVLQKACELVAPVWPLDEWIAVNPFWGMRHTPIHRADELLAARGGFSMLMPAEFYREARAGGRIGDADLQASIDELDAGGDIGFYEQWLSRRTTGADNARVSILDVLEPERSAVIPVADAVRDQVAAVCARFFDARQSQWMTSADGGDLFSYWLRSSREDRALDGRTGIRGARKRLLDVPQNLSEALPIVVSALGLTERELESVAHSLLLRINGWASWCRGVDWREGLENRASDRCGELLAVLLVWELVGLGCSTPEQRALWHKARSRARQPLDDSHPDGLWVWHRAYEAGYQRRLWRVLTASPVPGSEGAASETDVQAVFCIDVRSEVLRRHLEEVYPSVRTLGFAGFFGLPLTYRALGPLQPSRHLPGLLPASMELVDTLGSLGDDAAESRRLDQREVTRSSVRKAKYGSLSTFTLVETTGLAWAWKLVRDSLKQGHSTTDEPATVRMTAGQLVHRHNGKALSDQEKAALVAGMLRGMSLTRDFAPLVAFVGHGSHTDNNPNAAGLNCGACGGRSGAVSARLAAELFNDPGVRRALEEEQIVIPEQTWAVAAEHCTVTDEVTVLDAHHVPDTHADRLRQLQAGFERAACGARAERATVLKLNGMADQPLKEALKTRTRDWSEVRPEWGLANNAAILFAPRARTRGRDLGGRVFLHDYDPEQDEDGVILEALLAAPMVVANWINLQYMASVTVPEVYGSGNKLLHSVVGGNLGVVEGTGADLRIGLPLQSVHDGTCWRHEPLRLTVLVDAPRARITTALQRQSDAAALVNNHWVLLYRLCDGGVERYESGQWNVVEST</sequence>
<proteinExistence type="inferred from homology"/>